<reference evidence="10" key="1">
    <citation type="journal article" date="2019" name="Int. J. Syst. Evol. Microbiol.">
        <title>The Global Catalogue of Microorganisms (GCM) 10K type strain sequencing project: providing services to taxonomists for standard genome sequencing and annotation.</title>
        <authorList>
            <consortium name="The Broad Institute Genomics Platform"/>
            <consortium name="The Broad Institute Genome Sequencing Center for Infectious Disease"/>
            <person name="Wu L."/>
            <person name="Ma J."/>
        </authorList>
    </citation>
    <scope>NUCLEOTIDE SEQUENCE [LARGE SCALE GENOMIC DNA]</scope>
    <source>
        <strain evidence="10">JCM 9458</strain>
    </source>
</reference>
<evidence type="ECO:0000256" key="2">
    <source>
        <dbReference type="ARBA" id="ARBA00006228"/>
    </source>
</evidence>
<feature type="transmembrane region" description="Helical" evidence="8">
    <location>
        <begin position="36"/>
        <end position="56"/>
    </location>
</feature>
<evidence type="ECO:0000313" key="10">
    <source>
        <dbReference type="Proteomes" id="UP001501676"/>
    </source>
</evidence>
<comment type="similarity">
    <text evidence="2">Belongs to the CPA3 antiporters (TC 2.A.63) subunit E family.</text>
</comment>
<feature type="region of interest" description="Disordered" evidence="7">
    <location>
        <begin position="1"/>
        <end position="23"/>
    </location>
</feature>
<dbReference type="Proteomes" id="UP001501676">
    <property type="component" value="Unassembled WGS sequence"/>
</dbReference>
<evidence type="ECO:0000256" key="8">
    <source>
        <dbReference type="SAM" id="Phobius"/>
    </source>
</evidence>
<evidence type="ECO:0000313" key="9">
    <source>
        <dbReference type="EMBL" id="GAA3383274.1"/>
    </source>
</evidence>
<sequence>MTAGNDRIETPDDVRSDTTSAAPGGLSRRIRWRDRAVAVAVLVTVWTLLWGVLSWANLLSGLLVSAVVLTVFPLPPVTFAGRLRPLGLARFSLQFFVDLVRASAQLSWMAFRPGRQPRSAIIRVPLRVRSDLVLTLTGEVVSLVPGSLIVDTDQASTALYIHVIGVADRAEVERFRRTVYEVEARIVRAIGSDAEIRQLDTPPTASQGDPT</sequence>
<accession>A0ABP6SRM3</accession>
<feature type="transmembrane region" description="Helical" evidence="8">
    <location>
        <begin position="62"/>
        <end position="81"/>
    </location>
</feature>
<dbReference type="InterPro" id="IPR002758">
    <property type="entry name" value="Cation_antiport_E"/>
</dbReference>
<protein>
    <recommendedName>
        <fullName evidence="11">Na+/H+ antiporter subunit E</fullName>
    </recommendedName>
</protein>
<organism evidence="9 10">
    <name type="scientific">Cryptosporangium minutisporangium</name>
    <dbReference type="NCBI Taxonomy" id="113569"/>
    <lineage>
        <taxon>Bacteria</taxon>
        <taxon>Bacillati</taxon>
        <taxon>Actinomycetota</taxon>
        <taxon>Actinomycetes</taxon>
        <taxon>Cryptosporangiales</taxon>
        <taxon>Cryptosporangiaceae</taxon>
        <taxon>Cryptosporangium</taxon>
    </lineage>
</organism>
<comment type="subcellular location">
    <subcellularLocation>
        <location evidence="1">Cell membrane</location>
        <topology evidence="1">Multi-pass membrane protein</topology>
    </subcellularLocation>
</comment>
<keyword evidence="6 8" id="KW-0472">Membrane</keyword>
<evidence type="ECO:0000256" key="7">
    <source>
        <dbReference type="SAM" id="MobiDB-lite"/>
    </source>
</evidence>
<dbReference type="Pfam" id="PF01899">
    <property type="entry name" value="MNHE"/>
    <property type="match status" value="1"/>
</dbReference>
<gene>
    <name evidence="9" type="ORF">GCM10020369_08520</name>
</gene>
<dbReference type="NCBIfam" id="NF006521">
    <property type="entry name" value="PRK08965.1-5"/>
    <property type="match status" value="1"/>
</dbReference>
<evidence type="ECO:0000256" key="6">
    <source>
        <dbReference type="ARBA" id="ARBA00023136"/>
    </source>
</evidence>
<name>A0ABP6SRM3_9ACTN</name>
<keyword evidence="4 8" id="KW-0812">Transmembrane</keyword>
<keyword evidence="10" id="KW-1185">Reference proteome</keyword>
<evidence type="ECO:0000256" key="3">
    <source>
        <dbReference type="ARBA" id="ARBA00022475"/>
    </source>
</evidence>
<comment type="caution">
    <text evidence="9">The sequence shown here is derived from an EMBL/GenBank/DDBJ whole genome shotgun (WGS) entry which is preliminary data.</text>
</comment>
<feature type="compositionally biased region" description="Basic and acidic residues" evidence="7">
    <location>
        <begin position="1"/>
        <end position="16"/>
    </location>
</feature>
<evidence type="ECO:0000256" key="4">
    <source>
        <dbReference type="ARBA" id="ARBA00022692"/>
    </source>
</evidence>
<keyword evidence="5 8" id="KW-1133">Transmembrane helix</keyword>
<dbReference type="EMBL" id="BAAAYN010000005">
    <property type="protein sequence ID" value="GAA3383274.1"/>
    <property type="molecule type" value="Genomic_DNA"/>
</dbReference>
<keyword evidence="3" id="KW-1003">Cell membrane</keyword>
<dbReference type="PANTHER" id="PTHR34584">
    <property type="entry name" value="NA(+)/H(+) ANTIPORTER SUBUNIT E1"/>
    <property type="match status" value="1"/>
</dbReference>
<evidence type="ECO:0008006" key="11">
    <source>
        <dbReference type="Google" id="ProtNLM"/>
    </source>
</evidence>
<proteinExistence type="inferred from homology"/>
<evidence type="ECO:0000256" key="1">
    <source>
        <dbReference type="ARBA" id="ARBA00004651"/>
    </source>
</evidence>
<dbReference type="RefSeq" id="WP_345726622.1">
    <property type="nucleotide sequence ID" value="NZ_BAAAYN010000005.1"/>
</dbReference>
<dbReference type="PANTHER" id="PTHR34584:SF1">
    <property type="entry name" value="NA(+)_H(+) ANTIPORTER SUBUNIT E1"/>
    <property type="match status" value="1"/>
</dbReference>
<evidence type="ECO:0000256" key="5">
    <source>
        <dbReference type="ARBA" id="ARBA00022989"/>
    </source>
</evidence>